<proteinExistence type="predicted"/>
<evidence type="ECO:0000313" key="1">
    <source>
        <dbReference type="EMBL" id="RNA36241.1"/>
    </source>
</evidence>
<evidence type="ECO:0000313" key="2">
    <source>
        <dbReference type="Proteomes" id="UP000276133"/>
    </source>
</evidence>
<dbReference type="AlphaFoldDB" id="A0A3M7SKC7"/>
<organism evidence="1 2">
    <name type="scientific">Brachionus plicatilis</name>
    <name type="common">Marine rotifer</name>
    <name type="synonym">Brachionus muelleri</name>
    <dbReference type="NCBI Taxonomy" id="10195"/>
    <lineage>
        <taxon>Eukaryota</taxon>
        <taxon>Metazoa</taxon>
        <taxon>Spiralia</taxon>
        <taxon>Gnathifera</taxon>
        <taxon>Rotifera</taxon>
        <taxon>Eurotatoria</taxon>
        <taxon>Monogononta</taxon>
        <taxon>Pseudotrocha</taxon>
        <taxon>Ploima</taxon>
        <taxon>Brachionidae</taxon>
        <taxon>Brachionus</taxon>
    </lineage>
</organism>
<accession>A0A3M7SKC7</accession>
<protein>
    <submittedName>
        <fullName evidence="1">Uncharacterized protein</fullName>
    </submittedName>
</protein>
<keyword evidence="2" id="KW-1185">Reference proteome</keyword>
<gene>
    <name evidence="1" type="ORF">BpHYR1_049138</name>
</gene>
<sequence length="142" mass="16234">MCVLVNQGRDTKTFSYMQNKNWWSKTSNSDSAVVLTCANLIKPEVLEYFKTVTINQINQAKLAIFGSGDYEVAKFYRKLSVSSHFLLLTIFKLGRTRTLTYVFSFIFNYNNFHDNLFGITELEASLATVFVACTKKAKDIIL</sequence>
<dbReference type="EMBL" id="REGN01001210">
    <property type="protein sequence ID" value="RNA36241.1"/>
    <property type="molecule type" value="Genomic_DNA"/>
</dbReference>
<name>A0A3M7SKC7_BRAPC</name>
<reference evidence="1 2" key="1">
    <citation type="journal article" date="2018" name="Sci. Rep.">
        <title>Genomic signatures of local adaptation to the degree of environmental predictability in rotifers.</title>
        <authorList>
            <person name="Franch-Gras L."/>
            <person name="Hahn C."/>
            <person name="Garcia-Roger E.M."/>
            <person name="Carmona M.J."/>
            <person name="Serra M."/>
            <person name="Gomez A."/>
        </authorList>
    </citation>
    <scope>NUCLEOTIDE SEQUENCE [LARGE SCALE GENOMIC DNA]</scope>
    <source>
        <strain evidence="1">HYR1</strain>
    </source>
</reference>
<comment type="caution">
    <text evidence="1">The sequence shown here is derived from an EMBL/GenBank/DDBJ whole genome shotgun (WGS) entry which is preliminary data.</text>
</comment>
<dbReference type="Proteomes" id="UP000276133">
    <property type="component" value="Unassembled WGS sequence"/>
</dbReference>